<keyword evidence="7" id="KW-1185">Reference proteome</keyword>
<dbReference type="EMBL" id="JBBCAQ010000018">
    <property type="protein sequence ID" value="KAK7595402.1"/>
    <property type="molecule type" value="Genomic_DNA"/>
</dbReference>
<dbReference type="PANTHER" id="PTHR48033">
    <property type="entry name" value="RNA-BINDING (RRM/RBD/RNP MOTIFS) FAMILY PROTEIN"/>
    <property type="match status" value="1"/>
</dbReference>
<comment type="caution">
    <text evidence="6">The sequence shown here is derived from an EMBL/GenBank/DDBJ whole genome shotgun (WGS) entry which is preliminary data.</text>
</comment>
<evidence type="ECO:0000313" key="7">
    <source>
        <dbReference type="Proteomes" id="UP001367676"/>
    </source>
</evidence>
<proteinExistence type="predicted"/>
<keyword evidence="3" id="KW-0539">Nucleus</keyword>
<dbReference type="SUPFAM" id="SSF54928">
    <property type="entry name" value="RNA-binding domain, RBD"/>
    <property type="match status" value="2"/>
</dbReference>
<dbReference type="AlphaFoldDB" id="A0AAN9TLG2"/>
<dbReference type="InterPro" id="IPR012677">
    <property type="entry name" value="Nucleotide-bd_a/b_plait_sf"/>
</dbReference>
<dbReference type="Proteomes" id="UP001367676">
    <property type="component" value="Unassembled WGS sequence"/>
</dbReference>
<dbReference type="Pfam" id="PF00076">
    <property type="entry name" value="RRM_1"/>
    <property type="match status" value="2"/>
</dbReference>
<evidence type="ECO:0000256" key="4">
    <source>
        <dbReference type="PROSITE-ProRule" id="PRU00176"/>
    </source>
</evidence>
<evidence type="ECO:0000256" key="2">
    <source>
        <dbReference type="ARBA" id="ARBA00022884"/>
    </source>
</evidence>
<dbReference type="SMART" id="SM00360">
    <property type="entry name" value="RRM"/>
    <property type="match status" value="2"/>
</dbReference>
<keyword evidence="2 4" id="KW-0694">RNA-binding</keyword>
<name>A0AAN9TLG2_9HEMI</name>
<comment type="subcellular location">
    <subcellularLocation>
        <location evidence="1">Nucleus</location>
    </subcellularLocation>
</comment>
<evidence type="ECO:0000313" key="6">
    <source>
        <dbReference type="EMBL" id="KAK7595402.1"/>
    </source>
</evidence>
<reference evidence="6 7" key="1">
    <citation type="submission" date="2024-03" db="EMBL/GenBank/DDBJ databases">
        <title>Adaptation during the transition from Ophiocordyceps entomopathogen to insect associate is accompanied by gene loss and intensified selection.</title>
        <authorList>
            <person name="Ward C.M."/>
            <person name="Onetto C.A."/>
            <person name="Borneman A.R."/>
        </authorList>
    </citation>
    <scope>NUCLEOTIDE SEQUENCE [LARGE SCALE GENOMIC DNA]</scope>
    <source>
        <strain evidence="6">AWRI1</strain>
        <tissue evidence="6">Single Adult Female</tissue>
    </source>
</reference>
<evidence type="ECO:0000256" key="3">
    <source>
        <dbReference type="ARBA" id="ARBA00023242"/>
    </source>
</evidence>
<sequence>MAYEANGKNAGPGRDDDKKVFIGGLGRNITENDIREYFGKYGDIANIDLKSDPYTGQSRGFGFVQFTGSETVNNVLANTEHCIGGKKIDVKKVTKKVNPLKCRIFVGGLTNEITESDIKNYFSQYGAIIDFQHPFDKAKNQRKGFCFITFDDTEVVKQVLASPKQTINGKEVDVKKVKFNPETMGGPGGRPVRGSNVNSGPLFNSRPYAYNSPAGYPGYGYPANPYEAYGPAYGGYDYNSLGYGDAGYGMQAYGGGKYRDTTYPRPAPY</sequence>
<accession>A0AAN9TLG2</accession>
<dbReference type="PANTHER" id="PTHR48033:SF10">
    <property type="entry name" value="RNA-BINDING PROTEIN SQUID"/>
    <property type="match status" value="1"/>
</dbReference>
<evidence type="ECO:0000259" key="5">
    <source>
        <dbReference type="PROSITE" id="PS50102"/>
    </source>
</evidence>
<feature type="domain" description="RRM" evidence="5">
    <location>
        <begin position="18"/>
        <end position="95"/>
    </location>
</feature>
<gene>
    <name evidence="6" type="ORF">V9T40_013227</name>
</gene>
<dbReference type="Gene3D" id="3.30.70.330">
    <property type="match status" value="2"/>
</dbReference>
<dbReference type="GO" id="GO:0005654">
    <property type="term" value="C:nucleoplasm"/>
    <property type="evidence" value="ECO:0007669"/>
    <property type="project" value="TreeGrafter"/>
</dbReference>
<dbReference type="GO" id="GO:0000785">
    <property type="term" value="C:chromatin"/>
    <property type="evidence" value="ECO:0007669"/>
    <property type="project" value="TreeGrafter"/>
</dbReference>
<evidence type="ECO:0000256" key="1">
    <source>
        <dbReference type="ARBA" id="ARBA00004123"/>
    </source>
</evidence>
<feature type="domain" description="RRM" evidence="5">
    <location>
        <begin position="102"/>
        <end position="184"/>
    </location>
</feature>
<dbReference type="InterPro" id="IPR035979">
    <property type="entry name" value="RBD_domain_sf"/>
</dbReference>
<dbReference type="PROSITE" id="PS50102">
    <property type="entry name" value="RRM"/>
    <property type="match status" value="2"/>
</dbReference>
<dbReference type="GO" id="GO:0003723">
    <property type="term" value="F:RNA binding"/>
    <property type="evidence" value="ECO:0007669"/>
    <property type="project" value="UniProtKB-UniRule"/>
</dbReference>
<organism evidence="6 7">
    <name type="scientific">Parthenolecanium corni</name>
    <dbReference type="NCBI Taxonomy" id="536013"/>
    <lineage>
        <taxon>Eukaryota</taxon>
        <taxon>Metazoa</taxon>
        <taxon>Ecdysozoa</taxon>
        <taxon>Arthropoda</taxon>
        <taxon>Hexapoda</taxon>
        <taxon>Insecta</taxon>
        <taxon>Pterygota</taxon>
        <taxon>Neoptera</taxon>
        <taxon>Paraneoptera</taxon>
        <taxon>Hemiptera</taxon>
        <taxon>Sternorrhyncha</taxon>
        <taxon>Coccoidea</taxon>
        <taxon>Coccidae</taxon>
        <taxon>Parthenolecanium</taxon>
    </lineage>
</organism>
<protein>
    <recommendedName>
        <fullName evidence="5">RRM domain-containing protein</fullName>
    </recommendedName>
</protein>
<dbReference type="InterPro" id="IPR000504">
    <property type="entry name" value="RRM_dom"/>
</dbReference>
<dbReference type="GO" id="GO:0010468">
    <property type="term" value="P:regulation of gene expression"/>
    <property type="evidence" value="ECO:0007669"/>
    <property type="project" value="TreeGrafter"/>
</dbReference>